<feature type="region of interest" description="Disordered" evidence="1">
    <location>
        <begin position="1"/>
        <end position="68"/>
    </location>
</feature>
<organism evidence="3 4">
    <name type="scientific">Kitasatospora cineracea</name>
    <dbReference type="NCBI Taxonomy" id="88074"/>
    <lineage>
        <taxon>Bacteria</taxon>
        <taxon>Bacillati</taxon>
        <taxon>Actinomycetota</taxon>
        <taxon>Actinomycetes</taxon>
        <taxon>Kitasatosporales</taxon>
        <taxon>Streptomycetaceae</taxon>
        <taxon>Kitasatospora</taxon>
    </lineage>
</organism>
<dbReference type="Pfam" id="PF14021">
    <property type="entry name" value="TNT"/>
    <property type="match status" value="1"/>
</dbReference>
<evidence type="ECO:0000313" key="4">
    <source>
        <dbReference type="Proteomes" id="UP000266906"/>
    </source>
</evidence>
<sequence>MRKLPSSRNGAPHAPSPDARRLPRLRPAAHRPRSRRERRRPTRDGRRDRPGRPAGRLPGLGGRPGRYYCGDSRLGPAVLPGTEPVATLLGGYQRFGALKGGYLSDPGTPFAQRSLTPDALNPDKDGKPYHCLNVLKPFDVQRGHTAAFYGMPGGGIQEWLDKKLKPEGLEGDSKIDNLIAKGYLAVVSDDECTVTPTGA</sequence>
<accession>A0A3N4RD97</accession>
<feature type="compositionally biased region" description="Basic and acidic residues" evidence="1">
    <location>
        <begin position="42"/>
        <end position="51"/>
    </location>
</feature>
<proteinExistence type="predicted"/>
<reference evidence="3 4" key="1">
    <citation type="submission" date="2018-11" db="EMBL/GenBank/DDBJ databases">
        <title>Sequencing the genomes of 1000 actinobacteria strains.</title>
        <authorList>
            <person name="Klenk H.-P."/>
        </authorList>
    </citation>
    <scope>NUCLEOTIDE SEQUENCE [LARGE SCALE GENOMIC DNA]</scope>
    <source>
        <strain evidence="3 4">DSM 44781</strain>
    </source>
</reference>
<protein>
    <submittedName>
        <fullName evidence="3">Uncharacterized protein DUF4237</fullName>
    </submittedName>
</protein>
<name>A0A3N4RD97_9ACTN</name>
<dbReference type="InterPro" id="IPR053024">
    <property type="entry name" value="Fungal_surface_NADase"/>
</dbReference>
<dbReference type="PANTHER" id="PTHR42059:SF1">
    <property type="entry name" value="TNT DOMAIN-CONTAINING PROTEIN"/>
    <property type="match status" value="1"/>
</dbReference>
<feature type="domain" description="TNT" evidence="2">
    <location>
        <begin position="93"/>
        <end position="185"/>
    </location>
</feature>
<dbReference type="EMBL" id="RKQG01000002">
    <property type="protein sequence ID" value="RPE29349.1"/>
    <property type="molecule type" value="Genomic_DNA"/>
</dbReference>
<dbReference type="RefSeq" id="WP_123820842.1">
    <property type="nucleotide sequence ID" value="NZ_RKQG01000002.1"/>
</dbReference>
<evidence type="ECO:0000256" key="1">
    <source>
        <dbReference type="SAM" id="MobiDB-lite"/>
    </source>
</evidence>
<comment type="caution">
    <text evidence="3">The sequence shown here is derived from an EMBL/GenBank/DDBJ whole genome shotgun (WGS) entry which is preliminary data.</text>
</comment>
<keyword evidence="4" id="KW-1185">Reference proteome</keyword>
<feature type="compositionally biased region" description="Basic residues" evidence="1">
    <location>
        <begin position="22"/>
        <end position="41"/>
    </location>
</feature>
<dbReference type="GO" id="GO:0050135">
    <property type="term" value="F:NADP+ nucleosidase activity"/>
    <property type="evidence" value="ECO:0007669"/>
    <property type="project" value="InterPro"/>
</dbReference>
<dbReference type="InterPro" id="IPR025331">
    <property type="entry name" value="TNT"/>
</dbReference>
<dbReference type="PANTHER" id="PTHR42059">
    <property type="entry name" value="TNT DOMAIN-CONTAINING PROTEIN"/>
    <property type="match status" value="1"/>
</dbReference>
<evidence type="ECO:0000259" key="2">
    <source>
        <dbReference type="Pfam" id="PF14021"/>
    </source>
</evidence>
<gene>
    <name evidence="3" type="ORF">EDD38_6504</name>
</gene>
<dbReference type="Proteomes" id="UP000266906">
    <property type="component" value="Unassembled WGS sequence"/>
</dbReference>
<evidence type="ECO:0000313" key="3">
    <source>
        <dbReference type="EMBL" id="RPE29349.1"/>
    </source>
</evidence>
<dbReference type="AlphaFoldDB" id="A0A3N4RD97"/>